<protein>
    <submittedName>
        <fullName evidence="1">Uncharacterized protein</fullName>
    </submittedName>
</protein>
<evidence type="ECO:0000313" key="1">
    <source>
        <dbReference type="EMBL" id="KAE9409259.1"/>
    </source>
</evidence>
<dbReference type="AlphaFoldDB" id="A0A6A4IFC7"/>
<dbReference type="Proteomes" id="UP000799118">
    <property type="component" value="Unassembled WGS sequence"/>
</dbReference>
<sequence>MQDCNRHGGLIFESLIQGISVGCWLIIMGLRCGSIELMPVYWSILIFRTSNRGGETNRNQENIDEINTSAGRTVRIPII</sequence>
<reference evidence="1" key="1">
    <citation type="journal article" date="2019" name="Environ. Microbiol.">
        <title>Fungal ecological strategies reflected in gene transcription - a case study of two litter decomposers.</title>
        <authorList>
            <person name="Barbi F."/>
            <person name="Kohler A."/>
            <person name="Barry K."/>
            <person name="Baskaran P."/>
            <person name="Daum C."/>
            <person name="Fauchery L."/>
            <person name="Ihrmark K."/>
            <person name="Kuo A."/>
            <person name="LaButti K."/>
            <person name="Lipzen A."/>
            <person name="Morin E."/>
            <person name="Grigoriev I.V."/>
            <person name="Henrissat B."/>
            <person name="Lindahl B."/>
            <person name="Martin F."/>
        </authorList>
    </citation>
    <scope>NUCLEOTIDE SEQUENCE</scope>
    <source>
        <strain evidence="1">JB14</strain>
    </source>
</reference>
<name>A0A6A4IFC7_9AGAR</name>
<gene>
    <name evidence="1" type="ORF">BT96DRAFT_586943</name>
</gene>
<evidence type="ECO:0000313" key="2">
    <source>
        <dbReference type="Proteomes" id="UP000799118"/>
    </source>
</evidence>
<organism evidence="1 2">
    <name type="scientific">Gymnopus androsaceus JB14</name>
    <dbReference type="NCBI Taxonomy" id="1447944"/>
    <lineage>
        <taxon>Eukaryota</taxon>
        <taxon>Fungi</taxon>
        <taxon>Dikarya</taxon>
        <taxon>Basidiomycota</taxon>
        <taxon>Agaricomycotina</taxon>
        <taxon>Agaricomycetes</taxon>
        <taxon>Agaricomycetidae</taxon>
        <taxon>Agaricales</taxon>
        <taxon>Marasmiineae</taxon>
        <taxon>Omphalotaceae</taxon>
        <taxon>Gymnopus</taxon>
    </lineage>
</organism>
<dbReference type="EMBL" id="ML769388">
    <property type="protein sequence ID" value="KAE9409259.1"/>
    <property type="molecule type" value="Genomic_DNA"/>
</dbReference>
<accession>A0A6A4IFC7</accession>
<proteinExistence type="predicted"/>
<keyword evidence="2" id="KW-1185">Reference proteome</keyword>